<evidence type="ECO:0000256" key="3">
    <source>
        <dbReference type="ARBA" id="ARBA00023274"/>
    </source>
</evidence>
<accession>A0A6A6VE37</accession>
<dbReference type="InterPro" id="IPR002136">
    <property type="entry name" value="Ribosomal_uL4"/>
</dbReference>
<sequence>MASTRISAPVRGVTLQLSRLSLRSHASHTPARASFVRSISTSPSSYAAVSSLPPPPAPNTTVVPIEERTVTATVHHFPSLEPLRLETFPANHLALPTRRDILHRAVIYEADRSRGPQRDGWGSASAKYRSEVHGSARKIRPQKGTGHARQGDKKAPHMRGGGAAHGPKPRDFSSGLQRKVYDLAFRTALSYRFRKGELLIVDNAMEIEFPSPRFAQHLFNENSWGKKHGRSVLVTVEDRPFLQRALQDVPALGWTAPWDDVDVKDLLSTQRIIIEHQALRNILLSHQTDITRSTFRPKLVDTLEPTELTDNVGWTEFRELELADPEEREAIKPGIYWQVGELRLAEAAELPDTHVDLCAELQHSAYNLKAEARRMEAEALEAGHEKEDEKSADPDVAIPALQKGIQIARLRAEQADFAAEAIECSSAVEEDAELKAAAIQEAEELRGDASKWDEVVVELQSELEAFSGEQQELVE</sequence>
<dbReference type="Pfam" id="PF00573">
    <property type="entry name" value="Ribosomal_L4"/>
    <property type="match status" value="1"/>
</dbReference>
<dbReference type="AlphaFoldDB" id="A0A6A6VE37"/>
<dbReference type="Proteomes" id="UP000799440">
    <property type="component" value="Unassembled WGS sequence"/>
</dbReference>
<organism evidence="6 7">
    <name type="scientific">Sporormia fimetaria CBS 119925</name>
    <dbReference type="NCBI Taxonomy" id="1340428"/>
    <lineage>
        <taxon>Eukaryota</taxon>
        <taxon>Fungi</taxon>
        <taxon>Dikarya</taxon>
        <taxon>Ascomycota</taxon>
        <taxon>Pezizomycotina</taxon>
        <taxon>Dothideomycetes</taxon>
        <taxon>Pleosporomycetidae</taxon>
        <taxon>Pleosporales</taxon>
        <taxon>Sporormiaceae</taxon>
        <taxon>Sporormia</taxon>
    </lineage>
</organism>
<reference evidence="6" key="1">
    <citation type="journal article" date="2020" name="Stud. Mycol.">
        <title>101 Dothideomycetes genomes: a test case for predicting lifestyles and emergence of pathogens.</title>
        <authorList>
            <person name="Haridas S."/>
            <person name="Albert R."/>
            <person name="Binder M."/>
            <person name="Bloem J."/>
            <person name="Labutti K."/>
            <person name="Salamov A."/>
            <person name="Andreopoulos B."/>
            <person name="Baker S."/>
            <person name="Barry K."/>
            <person name="Bills G."/>
            <person name="Bluhm B."/>
            <person name="Cannon C."/>
            <person name="Castanera R."/>
            <person name="Culley D."/>
            <person name="Daum C."/>
            <person name="Ezra D."/>
            <person name="Gonzalez J."/>
            <person name="Henrissat B."/>
            <person name="Kuo A."/>
            <person name="Liang C."/>
            <person name="Lipzen A."/>
            <person name="Lutzoni F."/>
            <person name="Magnuson J."/>
            <person name="Mondo S."/>
            <person name="Nolan M."/>
            <person name="Ohm R."/>
            <person name="Pangilinan J."/>
            <person name="Park H.-J."/>
            <person name="Ramirez L."/>
            <person name="Alfaro M."/>
            <person name="Sun H."/>
            <person name="Tritt A."/>
            <person name="Yoshinaga Y."/>
            <person name="Zwiers L.-H."/>
            <person name="Turgeon B."/>
            <person name="Goodwin S."/>
            <person name="Spatafora J."/>
            <person name="Crous P."/>
            <person name="Grigoriev I."/>
        </authorList>
    </citation>
    <scope>NUCLEOTIDE SEQUENCE</scope>
    <source>
        <strain evidence="6">CBS 119925</strain>
    </source>
</reference>
<dbReference type="PANTHER" id="PTHR10746">
    <property type="entry name" value="50S RIBOSOMAL PROTEIN L4"/>
    <property type="match status" value="1"/>
</dbReference>
<evidence type="ECO:0000256" key="5">
    <source>
        <dbReference type="SAM" id="MobiDB-lite"/>
    </source>
</evidence>
<evidence type="ECO:0000313" key="7">
    <source>
        <dbReference type="Proteomes" id="UP000799440"/>
    </source>
</evidence>
<dbReference type="PANTHER" id="PTHR10746:SF6">
    <property type="entry name" value="LARGE RIBOSOMAL SUBUNIT PROTEIN UL4M"/>
    <property type="match status" value="1"/>
</dbReference>
<dbReference type="InterPro" id="IPR013005">
    <property type="entry name" value="Ribosomal_uL4-like"/>
</dbReference>
<evidence type="ECO:0000313" key="6">
    <source>
        <dbReference type="EMBL" id="KAF2748838.1"/>
    </source>
</evidence>
<dbReference type="NCBIfam" id="TIGR03953">
    <property type="entry name" value="rplD_bact"/>
    <property type="match status" value="1"/>
</dbReference>
<dbReference type="EMBL" id="MU006568">
    <property type="protein sequence ID" value="KAF2748838.1"/>
    <property type="molecule type" value="Genomic_DNA"/>
</dbReference>
<name>A0A6A6VE37_9PLEO</name>
<feature type="region of interest" description="Disordered" evidence="5">
    <location>
        <begin position="113"/>
        <end position="173"/>
    </location>
</feature>
<keyword evidence="2 6" id="KW-0689">Ribosomal protein</keyword>
<dbReference type="GO" id="GO:0003735">
    <property type="term" value="F:structural constituent of ribosome"/>
    <property type="evidence" value="ECO:0007669"/>
    <property type="project" value="InterPro"/>
</dbReference>
<comment type="similarity">
    <text evidence="1">Belongs to the universal ribosomal protein uL4 family.</text>
</comment>
<gene>
    <name evidence="6" type="ORF">M011DRAFT_525335</name>
</gene>
<dbReference type="Gene3D" id="3.40.1370.10">
    <property type="match status" value="1"/>
</dbReference>
<proteinExistence type="inferred from homology"/>
<keyword evidence="3" id="KW-0687">Ribonucleoprotein</keyword>
<dbReference type="GO" id="GO:1990904">
    <property type="term" value="C:ribonucleoprotein complex"/>
    <property type="evidence" value="ECO:0007669"/>
    <property type="project" value="UniProtKB-KW"/>
</dbReference>
<dbReference type="GO" id="GO:0006412">
    <property type="term" value="P:translation"/>
    <property type="evidence" value="ECO:0007669"/>
    <property type="project" value="InterPro"/>
</dbReference>
<keyword evidence="7" id="KW-1185">Reference proteome</keyword>
<protein>
    <recommendedName>
        <fullName evidence="4">Large ribosomal subunit protein uL4m</fullName>
    </recommendedName>
</protein>
<evidence type="ECO:0000256" key="1">
    <source>
        <dbReference type="ARBA" id="ARBA00010528"/>
    </source>
</evidence>
<dbReference type="OrthoDB" id="275876at2759"/>
<dbReference type="SUPFAM" id="SSF52166">
    <property type="entry name" value="Ribosomal protein L4"/>
    <property type="match status" value="1"/>
</dbReference>
<evidence type="ECO:0000256" key="4">
    <source>
        <dbReference type="ARBA" id="ARBA00040565"/>
    </source>
</evidence>
<dbReference type="GO" id="GO:0005840">
    <property type="term" value="C:ribosome"/>
    <property type="evidence" value="ECO:0007669"/>
    <property type="project" value="UniProtKB-KW"/>
</dbReference>
<evidence type="ECO:0000256" key="2">
    <source>
        <dbReference type="ARBA" id="ARBA00022980"/>
    </source>
</evidence>
<dbReference type="InterPro" id="IPR023574">
    <property type="entry name" value="Ribosomal_uL4_dom_sf"/>
</dbReference>